<dbReference type="HOGENOM" id="CLU_3418646_0_0_2"/>
<evidence type="ECO:0000313" key="3">
    <source>
        <dbReference type="Proteomes" id="UP000032408"/>
    </source>
</evidence>
<evidence type="ECO:0000313" key="2">
    <source>
        <dbReference type="EMBL" id="AJW70149.1"/>
    </source>
</evidence>
<dbReference type="STRING" id="1580092.NADRNF5_0453"/>
<keyword evidence="3" id="KW-1185">Reference proteome</keyword>
<sequence length="25" mass="3022">MSTPSDYEDTEFEDDFDDEFDEVED</sequence>
<organism evidence="2 3">
    <name type="scientific">Nitrosopumilus adriaticus</name>
    <dbReference type="NCBI Taxonomy" id="1580092"/>
    <lineage>
        <taxon>Archaea</taxon>
        <taxon>Nitrososphaerota</taxon>
        <taxon>Nitrososphaeria</taxon>
        <taxon>Nitrosopumilales</taxon>
        <taxon>Nitrosopumilaceae</taxon>
        <taxon>Nitrosopumilus</taxon>
    </lineage>
</organism>
<feature type="region of interest" description="Disordered" evidence="1">
    <location>
        <begin position="1"/>
        <end position="25"/>
    </location>
</feature>
<evidence type="ECO:0000256" key="1">
    <source>
        <dbReference type="SAM" id="MobiDB-lite"/>
    </source>
</evidence>
<dbReference type="AlphaFoldDB" id="A0A0D5C016"/>
<gene>
    <name evidence="2" type="ORF">NADRNF5_0453</name>
</gene>
<dbReference type="KEGG" id="nin:NADRNF5_0453"/>
<proteinExistence type="predicted"/>
<name>A0A0D5C016_9ARCH</name>
<accession>A0A0D5C016</accession>
<dbReference type="Proteomes" id="UP000032408">
    <property type="component" value="Chromosome"/>
</dbReference>
<reference evidence="3" key="1">
    <citation type="submission" date="2015-03" db="EMBL/GenBank/DDBJ databases">
        <title>Characterization of two novel Thaumarchaeota isolated from the Northern Adriatic Sea.</title>
        <authorList>
            <person name="Bayer B."/>
            <person name="Vojvoda J."/>
            <person name="Offre P."/>
            <person name="Srivastava A."/>
            <person name="Elisabeth N."/>
            <person name="Garcia J.A.L."/>
            <person name="Schleper C."/>
            <person name="Herndl G.J."/>
        </authorList>
    </citation>
    <scope>NUCLEOTIDE SEQUENCE [LARGE SCALE GENOMIC DNA]</scope>
    <source>
        <strain evidence="3">NF5</strain>
    </source>
</reference>
<protein>
    <submittedName>
        <fullName evidence="2">Uncharacterized protein</fullName>
    </submittedName>
</protein>
<reference evidence="2 3" key="2">
    <citation type="journal article" date="2016" name="ISME J.">
        <title>Physiological and genomic characterization of two novel marine thaumarchaeal strains indicates niche differentiation.</title>
        <authorList>
            <person name="Bayer B."/>
            <person name="Vojvoda J."/>
            <person name="Offre P."/>
            <person name="Alves R.J."/>
            <person name="Elisabeth N.H."/>
            <person name="Garcia J.A."/>
            <person name="Volland J.M."/>
            <person name="Srivastava A."/>
            <person name="Schleper C."/>
            <person name="Herndl G.J."/>
        </authorList>
    </citation>
    <scope>NUCLEOTIDE SEQUENCE [LARGE SCALE GENOMIC DNA]</scope>
    <source>
        <strain evidence="2 3">NF5</strain>
    </source>
</reference>
<dbReference type="EMBL" id="CP011070">
    <property type="protein sequence ID" value="AJW70149.1"/>
    <property type="molecule type" value="Genomic_DNA"/>
</dbReference>